<reference evidence="2 3" key="1">
    <citation type="submission" date="2018-08" db="EMBL/GenBank/DDBJ databases">
        <title>Recombination of ecologically and evolutionarily significant loci maintains genetic cohesion in the Pseudomonas syringae species complex.</title>
        <authorList>
            <person name="Dillon M."/>
            <person name="Thakur S."/>
            <person name="Almeida R.N.D."/>
            <person name="Weir B.S."/>
            <person name="Guttman D.S."/>
        </authorList>
    </citation>
    <scope>NUCLEOTIDE SEQUENCE [LARGE SCALE GENOMIC DNA]</scope>
    <source>
        <strain evidence="2 3">ICMP 11281</strain>
    </source>
</reference>
<evidence type="ECO:0000256" key="1">
    <source>
        <dbReference type="SAM" id="MobiDB-lite"/>
    </source>
</evidence>
<accession>A0A0N0WQT5</accession>
<evidence type="ECO:0008006" key="4">
    <source>
        <dbReference type="Google" id="ProtNLM"/>
    </source>
</evidence>
<evidence type="ECO:0000313" key="2">
    <source>
        <dbReference type="EMBL" id="RMV34426.1"/>
    </source>
</evidence>
<feature type="region of interest" description="Disordered" evidence="1">
    <location>
        <begin position="360"/>
        <end position="391"/>
    </location>
</feature>
<dbReference type="AlphaFoldDB" id="A0A0N0WQT5"/>
<dbReference type="Proteomes" id="UP000271631">
    <property type="component" value="Unassembled WGS sequence"/>
</dbReference>
<organism evidence="2 3">
    <name type="scientific">Pseudomonas syringae pv. maculicola</name>
    <dbReference type="NCBI Taxonomy" id="59511"/>
    <lineage>
        <taxon>Bacteria</taxon>
        <taxon>Pseudomonadati</taxon>
        <taxon>Pseudomonadota</taxon>
        <taxon>Gammaproteobacteria</taxon>
        <taxon>Pseudomonadales</taxon>
        <taxon>Pseudomonadaceae</taxon>
        <taxon>Pseudomonas</taxon>
    </lineage>
</organism>
<sequence>MTEAVTRCNFAYGRPDLRNPDPKTQDWSGDYIVWWYGPAMRNNRAMSIPLAVVLFRRLKDNVPGDFKVAYIPFTSLPHYRVGTIWRNGRCISDTELDTERLAVNFNAGKWRTTSRRALIASGQGHLFADEEYPLILGNDDRCKLLNFSLDDGRNLLIPCTEYFVRAYARNMEICRALANLRWSDVSNVLFQNPVAERNLPVWLVRPGPRMRFFDAVFLAHILYDPRTTSAVKRVNSQFISQSPGKPILLECRPWLEGPGEILARGKWLNSGKTFLCLDLMGTNMPKGPEVEFQKLKFDSSEGVDGLGRLVLPRPIKSAALEEFLQERSTVEPDRHAEIYEAKAAPFKVLGAKRPVKKTKSVVKANKSRLGPAPPEADGVSAGTGTGSGKQVGKLETVSDEEHEAALDVVLETQGFFMDIWKALKSIGAENPKQILRVDWYTPVARFSSKPPLGIVELAVENEEDLPSDVRSWLYLDRSAGLRRGILIVRIKTIKGNYFCVEVQRKDGKKGEIPPGSAGLLMKFSENEEAFKNFVNELCRRIVGYRGVFSKLNKLYPADYVTFNHGKHDKEILYRSILINKFSELGITLS</sequence>
<dbReference type="RefSeq" id="WP_054070685.1">
    <property type="nucleotide sequence ID" value="NZ_JAEVFP010000061.1"/>
</dbReference>
<gene>
    <name evidence="2" type="ORF">ALP13_04149</name>
</gene>
<proteinExistence type="predicted"/>
<dbReference type="EMBL" id="RBUQ01000224">
    <property type="protein sequence ID" value="RMV34426.1"/>
    <property type="molecule type" value="Genomic_DNA"/>
</dbReference>
<name>A0A0N0WQT5_PSEYM</name>
<comment type="caution">
    <text evidence="2">The sequence shown here is derived from an EMBL/GenBank/DDBJ whole genome shotgun (WGS) entry which is preliminary data.</text>
</comment>
<protein>
    <recommendedName>
        <fullName evidence="4">TnsE C-terminal domain-containing protein</fullName>
    </recommendedName>
</protein>
<evidence type="ECO:0000313" key="3">
    <source>
        <dbReference type="Proteomes" id="UP000271631"/>
    </source>
</evidence>